<sequence length="92" mass="10594">MTIIVPISQFRQHIATYIEKAKNGHIVILKDKKKDQQLVQLVGKKKFNPDAFGKALKAAAGVFSVKNHPEWRTKSDVVKWVEQTRKASDRYF</sequence>
<dbReference type="AlphaFoldDB" id="A0A1F5H3C4"/>
<reference evidence="1 2" key="1">
    <citation type="journal article" date="2016" name="Nat. Commun.">
        <title>Thousands of microbial genomes shed light on interconnected biogeochemical processes in an aquifer system.</title>
        <authorList>
            <person name="Anantharaman K."/>
            <person name="Brown C.T."/>
            <person name="Hug L.A."/>
            <person name="Sharon I."/>
            <person name="Castelle C.J."/>
            <person name="Probst A.J."/>
            <person name="Thomas B.C."/>
            <person name="Singh A."/>
            <person name="Wilkins M.J."/>
            <person name="Karaoz U."/>
            <person name="Brodie E.L."/>
            <person name="Williams K.H."/>
            <person name="Hubbard S.S."/>
            <person name="Banfield J.F."/>
        </authorList>
    </citation>
    <scope>NUCLEOTIDE SEQUENCE [LARGE SCALE GENOMIC DNA]</scope>
</reference>
<protein>
    <recommendedName>
        <fullName evidence="3">Antitoxin</fullName>
    </recommendedName>
</protein>
<dbReference type="Proteomes" id="UP000177039">
    <property type="component" value="Unassembled WGS sequence"/>
</dbReference>
<organism evidence="1 2">
    <name type="scientific">Candidatus Curtissbacteria bacterium RIFCSPLOWO2_01_FULL_42_50</name>
    <dbReference type="NCBI Taxonomy" id="1797730"/>
    <lineage>
        <taxon>Bacteria</taxon>
        <taxon>Candidatus Curtissiibacteriota</taxon>
    </lineage>
</organism>
<gene>
    <name evidence="1" type="ORF">A3B54_05460</name>
</gene>
<comment type="caution">
    <text evidence="1">The sequence shown here is derived from an EMBL/GenBank/DDBJ whole genome shotgun (WGS) entry which is preliminary data.</text>
</comment>
<proteinExistence type="predicted"/>
<accession>A0A1F5H3C4</accession>
<name>A0A1F5H3C4_9BACT</name>
<evidence type="ECO:0000313" key="1">
    <source>
        <dbReference type="EMBL" id="OGD98601.1"/>
    </source>
</evidence>
<evidence type="ECO:0008006" key="3">
    <source>
        <dbReference type="Google" id="ProtNLM"/>
    </source>
</evidence>
<evidence type="ECO:0000313" key="2">
    <source>
        <dbReference type="Proteomes" id="UP000177039"/>
    </source>
</evidence>
<dbReference type="EMBL" id="MFBT01000034">
    <property type="protein sequence ID" value="OGD98601.1"/>
    <property type="molecule type" value="Genomic_DNA"/>
</dbReference>